<evidence type="ECO:0000259" key="1">
    <source>
        <dbReference type="Pfam" id="PF14742"/>
    </source>
</evidence>
<keyword evidence="4" id="KW-1185">Reference proteome</keyword>
<dbReference type="AlphaFoldDB" id="I4EEJ5"/>
<dbReference type="GO" id="GO:0005975">
    <property type="term" value="P:carbohydrate metabolic process"/>
    <property type="evidence" value="ECO:0007669"/>
    <property type="project" value="InterPro"/>
</dbReference>
<dbReference type="InterPro" id="IPR012341">
    <property type="entry name" value="6hp_glycosidase-like_sf"/>
</dbReference>
<sequence length="736" mass="81576">MTNRIALRARANQFFVYSGRSLLVTNLDGDVSLSGTNGFYRENTRLLSRYELTVNGYRLVPVVASPVGGAGMLTYQQMPDEVGVPERSVAVEIAYFLSEGMRTVLRIENNWGVKSHQPDPPTIDLAINVAADFADISEADTGTRLQKAPVQASWDDTRRELCFRYCHPKLDRAVAIRVEQSPVPVRYEQDALIVSLTLALHQPVELVLVVEPVFDGKRLTAPPPVYDETETGLGRLRQRLRDETPRLTTSNATVARAWETAVSDLATLPLGRDPGPAAPIAGLPLYQQFFGRDTLTIGWQSLIAMPAMLRDALRLNAAWQGTVIDDFYDEEPGKLIHQASRAPLAILGYNPFLHYYGDYATPPDFLLGLGQYAAWTSDRETVRPLLENARKAIDWLDRYGDLDHDGFLEYVCRSPEGLKNQGWKDSWDGIIDQDGNVVPDPIAACELQGYWYVGLQQVAIAFLLAGDLPYALELLNKARDLKARFDPAFWMEDEGFYALGLGPDKEQIRSIASNAGHLLAAGIVPAEKAPRVARRLMEPDMFSGWGIRTLSSHHVAYNPFSYHLGSVWPVESGTIAFGMARYSCWPECHRLAGGLFALTERCSESRLPEVVGGIQRDEAHPYPGIYPGSNEPQGWSDGAIVVTIQALLGMHGLAPLGLLLVDPHLPDWLPDLRLNGLRVGESELDLDFVRTKSGKTRYHVRRQQGHIRVVHQPVPSEPHATLIGRLLDALGSIGHS</sequence>
<organism evidence="3 4">
    <name type="scientific">Nitrolancea hollandica Lb</name>
    <dbReference type="NCBI Taxonomy" id="1129897"/>
    <lineage>
        <taxon>Bacteria</taxon>
        <taxon>Pseudomonadati</taxon>
        <taxon>Thermomicrobiota</taxon>
        <taxon>Thermomicrobia</taxon>
        <taxon>Sphaerobacterales</taxon>
        <taxon>Sphaerobacterineae</taxon>
        <taxon>Sphaerobacteraceae</taxon>
        <taxon>Nitrolancea</taxon>
    </lineage>
</organism>
<dbReference type="Pfam" id="PF22422">
    <property type="entry name" value="MGH1-like_GH"/>
    <property type="match status" value="1"/>
</dbReference>
<dbReference type="EC" id="3.2.1.33" evidence="3"/>
<evidence type="ECO:0000313" key="3">
    <source>
        <dbReference type="EMBL" id="CCF83107.1"/>
    </source>
</evidence>
<dbReference type="InterPro" id="IPR008928">
    <property type="entry name" value="6-hairpin_glycosidase_sf"/>
</dbReference>
<dbReference type="SUPFAM" id="SSF48208">
    <property type="entry name" value="Six-hairpin glycosidases"/>
    <property type="match status" value="1"/>
</dbReference>
<dbReference type="InterPro" id="IPR054491">
    <property type="entry name" value="MGH1-like_GH"/>
</dbReference>
<evidence type="ECO:0000313" key="4">
    <source>
        <dbReference type="Proteomes" id="UP000004221"/>
    </source>
</evidence>
<gene>
    <name evidence="3" type="ORF">NITHO_1860006</name>
</gene>
<dbReference type="Gene3D" id="1.50.10.10">
    <property type="match status" value="1"/>
</dbReference>
<dbReference type="InterPro" id="IPR032856">
    <property type="entry name" value="GDE_N_bis"/>
</dbReference>
<name>I4EEJ5_9BACT</name>
<accession>I4EEJ5</accession>
<comment type="caution">
    <text evidence="3">The sequence shown here is derived from an EMBL/GenBank/DDBJ whole genome shotgun (WGS) entry which is preliminary data.</text>
</comment>
<dbReference type="Proteomes" id="UP000004221">
    <property type="component" value="Unassembled WGS sequence"/>
</dbReference>
<reference evidence="3 4" key="1">
    <citation type="journal article" date="2012" name="ISME J.">
        <title>Nitrification expanded: discovery, physiology and genomics of a nitrite-oxidizing bacterium from the phylum Chloroflexi.</title>
        <authorList>
            <person name="Sorokin D.Y."/>
            <person name="Lucker S."/>
            <person name="Vejmelkova D."/>
            <person name="Kostrikina N.A."/>
            <person name="Kleerebezem R."/>
            <person name="Rijpstra W.I."/>
            <person name="Damste J.S."/>
            <person name="Le Paslier D."/>
            <person name="Muyzer G."/>
            <person name="Wagner M."/>
            <person name="van Loosdrecht M.C."/>
            <person name="Daims H."/>
        </authorList>
    </citation>
    <scope>NUCLEOTIDE SEQUENCE [LARGE SCALE GENOMIC DNA]</scope>
    <source>
        <strain evidence="4">none</strain>
    </source>
</reference>
<keyword evidence="3" id="KW-0378">Hydrolase</keyword>
<evidence type="ECO:0000259" key="2">
    <source>
        <dbReference type="Pfam" id="PF22422"/>
    </source>
</evidence>
<proteinExistence type="predicted"/>
<dbReference type="Pfam" id="PF14742">
    <property type="entry name" value="GDE_N_bis"/>
    <property type="match status" value="1"/>
</dbReference>
<dbReference type="OrthoDB" id="9759959at2"/>
<protein>
    <submittedName>
        <fullName evidence="3">Putative Amylo-alpha-1,6-glucosidase</fullName>
        <ecNumber evidence="3">3.2.1.33</ecNumber>
    </submittedName>
</protein>
<keyword evidence="3" id="KW-0326">Glycosidase</keyword>
<dbReference type="EMBL" id="CAGS01000097">
    <property type="protein sequence ID" value="CCF83107.1"/>
    <property type="molecule type" value="Genomic_DNA"/>
</dbReference>
<feature type="domain" description="Mannosylglycerate hydrolase MGH1-like glycoside hydrolase" evidence="2">
    <location>
        <begin position="376"/>
        <end position="601"/>
    </location>
</feature>
<dbReference type="GO" id="GO:0004135">
    <property type="term" value="F:amylo-alpha-1,6-glucosidase activity"/>
    <property type="evidence" value="ECO:0007669"/>
    <property type="project" value="UniProtKB-EC"/>
</dbReference>
<dbReference type="RefSeq" id="WP_008475891.1">
    <property type="nucleotide sequence ID" value="NZ_CAGS01000097.1"/>
</dbReference>
<feature type="domain" description="Putative glycogen debranching enzyme N-terminal" evidence="1">
    <location>
        <begin position="19"/>
        <end position="207"/>
    </location>
</feature>